<evidence type="ECO:0000313" key="1">
    <source>
        <dbReference type="Proteomes" id="UP000050790"/>
    </source>
</evidence>
<protein>
    <submittedName>
        <fullName evidence="2">Uncharacterized protein</fullName>
    </submittedName>
</protein>
<proteinExistence type="predicted"/>
<sequence>MGSNRKHLEAAIARLDRFQTVNITRPLRSSTTPPKPNTKFDATVIASTSTVDELVKVV</sequence>
<name>A0AA84ZZE9_9TREM</name>
<dbReference type="AlphaFoldDB" id="A0AA84ZZE9"/>
<organism evidence="1 2">
    <name type="scientific">Schistosoma margrebowiei</name>
    <dbReference type="NCBI Taxonomy" id="48269"/>
    <lineage>
        <taxon>Eukaryota</taxon>
        <taxon>Metazoa</taxon>
        <taxon>Spiralia</taxon>
        <taxon>Lophotrochozoa</taxon>
        <taxon>Platyhelminthes</taxon>
        <taxon>Trematoda</taxon>
        <taxon>Digenea</taxon>
        <taxon>Strigeidida</taxon>
        <taxon>Schistosomatoidea</taxon>
        <taxon>Schistosomatidae</taxon>
        <taxon>Schistosoma</taxon>
    </lineage>
</organism>
<dbReference type="Proteomes" id="UP000050790">
    <property type="component" value="Unassembled WGS sequence"/>
</dbReference>
<dbReference type="WBParaSite" id="SMRG1_55760.1">
    <property type="protein sequence ID" value="SMRG1_55760.1"/>
    <property type="gene ID" value="SMRG1_55760"/>
</dbReference>
<accession>A0AA84ZZE9</accession>
<reference evidence="2" key="1">
    <citation type="submission" date="2023-11" db="UniProtKB">
        <authorList>
            <consortium name="WormBaseParasite"/>
        </authorList>
    </citation>
    <scope>IDENTIFICATION</scope>
</reference>
<evidence type="ECO:0000313" key="2">
    <source>
        <dbReference type="WBParaSite" id="SMRG1_55760.1"/>
    </source>
</evidence>